<organism evidence="1 2">
    <name type="scientific">Sphingopyxis flava</name>
    <dbReference type="NCBI Taxonomy" id="1507287"/>
    <lineage>
        <taxon>Bacteria</taxon>
        <taxon>Pseudomonadati</taxon>
        <taxon>Pseudomonadota</taxon>
        <taxon>Alphaproteobacteria</taxon>
        <taxon>Sphingomonadales</taxon>
        <taxon>Sphingomonadaceae</taxon>
        <taxon>Sphingopyxis</taxon>
    </lineage>
</organism>
<sequence>MDRHEMISLLQQAHNEIMSLRHEIAELAPKAHAYDTIAAVTRMKPAPEQGYTVDLAWRLAKAVEELDAEREAERVPAEDGA</sequence>
<evidence type="ECO:0000313" key="1">
    <source>
        <dbReference type="EMBL" id="SKB32635.1"/>
    </source>
</evidence>
<name>A0A1T5ACL1_9SPHN</name>
<dbReference type="EMBL" id="FUYP01000003">
    <property type="protein sequence ID" value="SKB32635.1"/>
    <property type="molecule type" value="Genomic_DNA"/>
</dbReference>
<dbReference type="OrthoDB" id="9944678at2"/>
<evidence type="ECO:0000313" key="2">
    <source>
        <dbReference type="Proteomes" id="UP000190044"/>
    </source>
</evidence>
<keyword evidence="2" id="KW-1185">Reference proteome</keyword>
<proteinExistence type="predicted"/>
<protein>
    <submittedName>
        <fullName evidence="1">Uncharacterized protein</fullName>
    </submittedName>
</protein>
<accession>A0A1T5ACL1</accession>
<dbReference type="Proteomes" id="UP000190044">
    <property type="component" value="Unassembled WGS sequence"/>
</dbReference>
<dbReference type="RefSeq" id="WP_079637286.1">
    <property type="nucleotide sequence ID" value="NZ_FUYP01000003.1"/>
</dbReference>
<dbReference type="AlphaFoldDB" id="A0A1T5ACL1"/>
<reference evidence="2" key="1">
    <citation type="submission" date="2017-02" db="EMBL/GenBank/DDBJ databases">
        <authorList>
            <person name="Varghese N."/>
            <person name="Submissions S."/>
        </authorList>
    </citation>
    <scope>NUCLEOTIDE SEQUENCE [LARGE SCALE GENOMIC DNA]</scope>
    <source>
        <strain evidence="2">R11H</strain>
    </source>
</reference>
<gene>
    <name evidence="1" type="ORF">SAMN06295937_100396</name>
</gene>